<dbReference type="Gene3D" id="3.40.50.300">
    <property type="entry name" value="P-loop containing nucleotide triphosphate hydrolases"/>
    <property type="match status" value="1"/>
</dbReference>
<dbReference type="RefSeq" id="WP_146874366.1">
    <property type="nucleotide sequence ID" value="NZ_BJXV01000008.1"/>
</dbReference>
<keyword evidence="2" id="KW-1185">Reference proteome</keyword>
<evidence type="ECO:0000313" key="1">
    <source>
        <dbReference type="EMBL" id="GEN27773.1"/>
    </source>
</evidence>
<organism evidence="1 2">
    <name type="scientific">Halovibrio variabilis</name>
    <dbReference type="NCBI Taxonomy" id="31910"/>
    <lineage>
        <taxon>Bacteria</taxon>
        <taxon>Pseudomonadati</taxon>
        <taxon>Pseudomonadota</taxon>
        <taxon>Gammaproteobacteria</taxon>
        <taxon>Oceanospirillales</taxon>
        <taxon>Halomonadaceae</taxon>
        <taxon>Halovibrio</taxon>
    </lineage>
</organism>
<dbReference type="Proteomes" id="UP000321303">
    <property type="component" value="Unassembled WGS sequence"/>
</dbReference>
<evidence type="ECO:0000313" key="2">
    <source>
        <dbReference type="Proteomes" id="UP000321303"/>
    </source>
</evidence>
<comment type="caution">
    <text evidence="1">The sequence shown here is derived from an EMBL/GenBank/DDBJ whole genome shotgun (WGS) entry which is preliminary data.</text>
</comment>
<accession>A0A511UQJ1</accession>
<sequence>MDKRVVFAVAGSGKTSSIIGSLNDDSRCLIITYTENNTRHLKNRVIDKFGEIPVGIRIYSYFTFLYSFCFRPICGYELKTKGINFNFPLPQYAQRSKKDTREHYIDKSGRLYSNRIAKLLIEFDVIPDLIQRIEKFYDSVFIDEVQDFAANDFNLICALAKANVDIRLVGDFYQHTFDTSRDGNTQKSLHECFDKYCNKLEKAGFDIDLTSLSNSYRCSPSVCAFVSENIGIKILSHREDEVVVGYVNNVGEIDSIFNNDSVVKLFYQKSDSYAGNTANWGNIKGLDHFQDVCVVLNPTTLKAFDNADLDQLNPTTKNKLYVACTRAKGNLYFVSEKSLKKYQVL</sequence>
<protein>
    <submittedName>
        <fullName evidence="1">Uncharacterized protein</fullName>
    </submittedName>
</protein>
<dbReference type="OrthoDB" id="5107704at2"/>
<dbReference type="EMBL" id="BJXV01000008">
    <property type="protein sequence ID" value="GEN27773.1"/>
    <property type="molecule type" value="Genomic_DNA"/>
</dbReference>
<name>A0A511UQJ1_9GAMM</name>
<dbReference type="InterPro" id="IPR027417">
    <property type="entry name" value="P-loop_NTPase"/>
</dbReference>
<proteinExistence type="predicted"/>
<reference evidence="1 2" key="1">
    <citation type="submission" date="2019-07" db="EMBL/GenBank/DDBJ databases">
        <title>Whole genome shotgun sequence of Halomonas variabilis NBRC 102410.</title>
        <authorList>
            <person name="Hosoyama A."/>
            <person name="Uohara A."/>
            <person name="Ohji S."/>
            <person name="Ichikawa N."/>
        </authorList>
    </citation>
    <scope>NUCLEOTIDE SEQUENCE [LARGE SCALE GENOMIC DNA]</scope>
    <source>
        <strain evidence="1 2">NBRC 102410</strain>
    </source>
</reference>
<dbReference type="AlphaFoldDB" id="A0A511UQJ1"/>
<dbReference type="SUPFAM" id="SSF52540">
    <property type="entry name" value="P-loop containing nucleoside triphosphate hydrolases"/>
    <property type="match status" value="1"/>
</dbReference>
<gene>
    <name evidence="1" type="ORF">HVA01_14190</name>
</gene>